<dbReference type="InterPro" id="IPR012373">
    <property type="entry name" value="Ferrdict_sens_TM"/>
</dbReference>
<reference evidence="4 5" key="1">
    <citation type="journal article" date="2013" name="Stand. Genomic Sci.">
        <title>Genomic Encyclopedia of Type Strains, Phase I: The one thousand microbial genomes (KMG-I) project.</title>
        <authorList>
            <person name="Kyrpides N.C."/>
            <person name="Woyke T."/>
            <person name="Eisen J.A."/>
            <person name="Garrity G."/>
            <person name="Lilburn T.G."/>
            <person name="Beck B.J."/>
            <person name="Whitman W.B."/>
            <person name="Hugenholtz P."/>
            <person name="Klenk H.P."/>
        </authorList>
    </citation>
    <scope>NUCLEOTIDE SEQUENCE [LARGE SCALE GENOMIC DNA]</scope>
    <source>
        <strain evidence="4 5">DSM 13484</strain>
    </source>
</reference>
<keyword evidence="1" id="KW-0812">Transmembrane</keyword>
<dbReference type="Gene3D" id="2.60.120.1440">
    <property type="match status" value="1"/>
</dbReference>
<evidence type="ECO:0000313" key="5">
    <source>
        <dbReference type="Proteomes" id="UP000316778"/>
    </source>
</evidence>
<evidence type="ECO:0000313" key="4">
    <source>
        <dbReference type="EMBL" id="TWI88298.1"/>
    </source>
</evidence>
<dbReference type="AlphaFoldDB" id="A0A562T4U1"/>
<dbReference type="Pfam" id="PF04773">
    <property type="entry name" value="FecR"/>
    <property type="match status" value="1"/>
</dbReference>
<proteinExistence type="predicted"/>
<keyword evidence="1" id="KW-0472">Membrane</keyword>
<dbReference type="Pfam" id="PF16344">
    <property type="entry name" value="FecR_C"/>
    <property type="match status" value="1"/>
</dbReference>
<name>A0A562T4U1_CHIJA</name>
<feature type="transmembrane region" description="Helical" evidence="1">
    <location>
        <begin position="112"/>
        <end position="130"/>
    </location>
</feature>
<keyword evidence="5" id="KW-1185">Reference proteome</keyword>
<keyword evidence="1" id="KW-1133">Transmembrane helix</keyword>
<dbReference type="InterPro" id="IPR032508">
    <property type="entry name" value="FecR_C"/>
</dbReference>
<organism evidence="4 5">
    <name type="scientific">Chitinophaga japonensis</name>
    <name type="common">Flexibacter japonensis</name>
    <dbReference type="NCBI Taxonomy" id="104662"/>
    <lineage>
        <taxon>Bacteria</taxon>
        <taxon>Pseudomonadati</taxon>
        <taxon>Bacteroidota</taxon>
        <taxon>Chitinophagia</taxon>
        <taxon>Chitinophagales</taxon>
        <taxon>Chitinophagaceae</taxon>
        <taxon>Chitinophaga</taxon>
    </lineage>
</organism>
<dbReference type="Proteomes" id="UP000316778">
    <property type="component" value="Unassembled WGS sequence"/>
</dbReference>
<comment type="caution">
    <text evidence="4">The sequence shown here is derived from an EMBL/GenBank/DDBJ whole genome shotgun (WGS) entry which is preliminary data.</text>
</comment>
<evidence type="ECO:0000259" key="2">
    <source>
        <dbReference type="Pfam" id="PF04773"/>
    </source>
</evidence>
<dbReference type="PANTHER" id="PTHR30273:SF2">
    <property type="entry name" value="PROTEIN FECR"/>
    <property type="match status" value="1"/>
</dbReference>
<dbReference type="InterPro" id="IPR006860">
    <property type="entry name" value="FecR"/>
</dbReference>
<accession>A0A562T4U1</accession>
<dbReference type="Gene3D" id="3.55.50.30">
    <property type="match status" value="1"/>
</dbReference>
<dbReference type="PANTHER" id="PTHR30273">
    <property type="entry name" value="PERIPLASMIC SIGNAL SENSOR AND SIGMA FACTOR ACTIVATOR FECR-RELATED"/>
    <property type="match status" value="1"/>
</dbReference>
<sequence length="391" mass="43962">MGITAALSIIQRRCMDYSLYEPEDFAANESYLRYYFKLDPVDVFFWQNWIRNHPEKLDVIISADQLISFAALQLPEEEFQQEMERLQQALSAGEEQEAVAPVRTTQSRLTRLFAAAGILLGVLLATGLFFHSRYYLSKQGPAKLAAADALQEKENRGTAPLKIQLADNSIVTLQQGARLLYPRRFTPGKREVYLQGEAFFEVSHDPDRPFYVYYNNLVTHVLGTSFNIRADQRKKQVEVTVRSGKVEVYEQAPAGNRQHGAAGSNGVILTPNQKVLYSEDSRQFEALLVEHPLPLATAPAPDTALVKDAPAAVAERFVFNTAPLPEVLQAFEQVYGIEIEVENERINNCHFSGDISNMDFNARMEVICQVLHATYEIRGTKILIRGNGCSV</sequence>
<evidence type="ECO:0000256" key="1">
    <source>
        <dbReference type="SAM" id="Phobius"/>
    </source>
</evidence>
<evidence type="ECO:0000259" key="3">
    <source>
        <dbReference type="Pfam" id="PF16344"/>
    </source>
</evidence>
<dbReference type="GO" id="GO:0016989">
    <property type="term" value="F:sigma factor antagonist activity"/>
    <property type="evidence" value="ECO:0007669"/>
    <property type="project" value="TreeGrafter"/>
</dbReference>
<dbReference type="EMBL" id="VLLG01000003">
    <property type="protein sequence ID" value="TWI88298.1"/>
    <property type="molecule type" value="Genomic_DNA"/>
</dbReference>
<feature type="domain" description="FecR protein" evidence="2">
    <location>
        <begin position="161"/>
        <end position="247"/>
    </location>
</feature>
<protein>
    <submittedName>
        <fullName evidence="4">FecR family protein</fullName>
    </submittedName>
</protein>
<gene>
    <name evidence="4" type="ORF">LX66_2383</name>
</gene>
<feature type="domain" description="Protein FecR C-terminal" evidence="3">
    <location>
        <begin position="316"/>
        <end position="384"/>
    </location>
</feature>